<dbReference type="EMBL" id="UGJR01000002">
    <property type="protein sequence ID" value="STR40302.1"/>
    <property type="molecule type" value="Genomic_DNA"/>
</dbReference>
<dbReference type="AlphaFoldDB" id="A0A7H4LVX6"/>
<accession>A0A7H4LVX6</accession>
<protein>
    <submittedName>
        <fullName evidence="1">SD repeat-containing cell surface protein</fullName>
    </submittedName>
</protein>
<comment type="caution">
    <text evidence="1">The sequence shown here is derived from an EMBL/GenBank/DDBJ whole genome shotgun (WGS) entry which is preliminary data.</text>
</comment>
<proteinExistence type="predicted"/>
<dbReference type="Proteomes" id="UP000255050">
    <property type="component" value="Unassembled WGS sequence"/>
</dbReference>
<evidence type="ECO:0000313" key="2">
    <source>
        <dbReference type="Proteomes" id="UP000255050"/>
    </source>
</evidence>
<reference evidence="1 2" key="1">
    <citation type="submission" date="2018-06" db="EMBL/GenBank/DDBJ databases">
        <authorList>
            <consortium name="Pathogen Informatics"/>
            <person name="Doyle S."/>
        </authorList>
    </citation>
    <scope>NUCLEOTIDE SEQUENCE [LARGE SCALE GENOMIC DNA]</scope>
    <source>
        <strain evidence="1 2">NCTC11694</strain>
    </source>
</reference>
<gene>
    <name evidence="1" type="ORF">NCTC11694_01456</name>
</gene>
<sequence>MNLLGVVDVSLLSGNNFDFTVASGTTQDVALDISGGTTLSSAALINTLLLLLGGTNTFQADLAVVNTVTGEVVALASNAVTITAGGVSLDYSGSASFSDLPEGNYTVVISSPTNTGLLPTLVNFLANLSVATAVDVAVTDSVGYESAIISGNVLQTDAGGDVGDTGTDITVTSIIGDLGSGGNGGTG</sequence>
<evidence type="ECO:0000313" key="1">
    <source>
        <dbReference type="EMBL" id="STR40302.1"/>
    </source>
</evidence>
<organism evidence="1 2">
    <name type="scientific">Klebsiella michiganensis</name>
    <dbReference type="NCBI Taxonomy" id="1134687"/>
    <lineage>
        <taxon>Bacteria</taxon>
        <taxon>Pseudomonadati</taxon>
        <taxon>Pseudomonadota</taxon>
        <taxon>Gammaproteobacteria</taxon>
        <taxon>Enterobacterales</taxon>
        <taxon>Enterobacteriaceae</taxon>
        <taxon>Klebsiella/Raoultella group</taxon>
        <taxon>Klebsiella</taxon>
    </lineage>
</organism>
<dbReference type="SUPFAM" id="SSF117074">
    <property type="entry name" value="Hypothetical protein PA1324"/>
    <property type="match status" value="1"/>
</dbReference>
<name>A0A7H4LVX6_9ENTR</name>